<dbReference type="GO" id="GO:0005840">
    <property type="term" value="C:ribosome"/>
    <property type="evidence" value="ECO:0007669"/>
    <property type="project" value="UniProtKB-KW"/>
</dbReference>
<keyword evidence="1 3" id="KW-0489">Methyltransferase</keyword>
<comment type="caution">
    <text evidence="3">The sequence shown here is derived from an EMBL/GenBank/DDBJ whole genome shotgun (WGS) entry which is preliminary data.</text>
</comment>
<sequence length="130" mass="13949">KRVLALDLDPVAVSSATENVKLNKLESTIQVQLSDLLGVVQTSAASGSAASIINVTLPVDLVVANILAEIILLFVDDVYAALKPGGIYIASGIFKNKEDVVEEGLQKSGFIVTDRQRDQDWIAFVARKPQ</sequence>
<dbReference type="PANTHER" id="PTHR43648">
    <property type="entry name" value="ELECTRON TRANSFER FLAVOPROTEIN BETA SUBUNIT LYSINE METHYLTRANSFERASE"/>
    <property type="match status" value="1"/>
</dbReference>
<dbReference type="Pfam" id="PF06325">
    <property type="entry name" value="PrmA"/>
    <property type="match status" value="1"/>
</dbReference>
<dbReference type="Gene3D" id="3.40.50.150">
    <property type="entry name" value="Vaccinia Virus protein VP39"/>
    <property type="match status" value="1"/>
</dbReference>
<feature type="non-terminal residue" evidence="3">
    <location>
        <position position="1"/>
    </location>
</feature>
<keyword evidence="4" id="KW-1185">Reference proteome</keyword>
<evidence type="ECO:0000313" key="3">
    <source>
        <dbReference type="EMBL" id="MBW7457465.1"/>
    </source>
</evidence>
<dbReference type="EMBL" id="JAHZIK010000860">
    <property type="protein sequence ID" value="MBW7457465.1"/>
    <property type="molecule type" value="Genomic_DNA"/>
</dbReference>
<dbReference type="GO" id="GO:0008168">
    <property type="term" value="F:methyltransferase activity"/>
    <property type="evidence" value="ECO:0007669"/>
    <property type="project" value="UniProtKB-KW"/>
</dbReference>
<organism evidence="3 4">
    <name type="scientific">Paenibacillus sepulcri</name>
    <dbReference type="NCBI Taxonomy" id="359917"/>
    <lineage>
        <taxon>Bacteria</taxon>
        <taxon>Bacillati</taxon>
        <taxon>Bacillota</taxon>
        <taxon>Bacilli</taxon>
        <taxon>Bacillales</taxon>
        <taxon>Paenibacillaceae</taxon>
        <taxon>Paenibacillus</taxon>
    </lineage>
</organism>
<evidence type="ECO:0000256" key="2">
    <source>
        <dbReference type="ARBA" id="ARBA00022679"/>
    </source>
</evidence>
<dbReference type="InterPro" id="IPR029063">
    <property type="entry name" value="SAM-dependent_MTases_sf"/>
</dbReference>
<dbReference type="InterPro" id="IPR050078">
    <property type="entry name" value="Ribosomal_L11_MeTrfase_PrmA"/>
</dbReference>
<reference evidence="3 4" key="1">
    <citation type="submission" date="2021-07" db="EMBL/GenBank/DDBJ databases">
        <title>Paenibacillus radiodurans sp. nov., isolated from the southeastern edge of Tengger Desert.</title>
        <authorList>
            <person name="Zhang G."/>
        </authorList>
    </citation>
    <scope>NUCLEOTIDE SEQUENCE [LARGE SCALE GENOMIC DNA]</scope>
    <source>
        <strain evidence="3 4">CCM 7311</strain>
    </source>
</reference>
<dbReference type="SUPFAM" id="SSF53335">
    <property type="entry name" value="S-adenosyl-L-methionine-dependent methyltransferases"/>
    <property type="match status" value="1"/>
</dbReference>
<evidence type="ECO:0000256" key="1">
    <source>
        <dbReference type="ARBA" id="ARBA00022603"/>
    </source>
</evidence>
<gene>
    <name evidence="3" type="ORF">K0U00_25825</name>
</gene>
<dbReference type="GO" id="GO:0032259">
    <property type="term" value="P:methylation"/>
    <property type="evidence" value="ECO:0007669"/>
    <property type="project" value="UniProtKB-KW"/>
</dbReference>
<name>A0ABS7C949_9BACL</name>
<keyword evidence="3" id="KW-0689">Ribosomal protein</keyword>
<dbReference type="PANTHER" id="PTHR43648:SF1">
    <property type="entry name" value="ELECTRON TRANSFER FLAVOPROTEIN BETA SUBUNIT LYSINE METHYLTRANSFERASE"/>
    <property type="match status" value="1"/>
</dbReference>
<evidence type="ECO:0000313" key="4">
    <source>
        <dbReference type="Proteomes" id="UP001519887"/>
    </source>
</evidence>
<dbReference type="Proteomes" id="UP001519887">
    <property type="component" value="Unassembled WGS sequence"/>
</dbReference>
<keyword evidence="3" id="KW-0687">Ribonucleoprotein</keyword>
<accession>A0ABS7C949</accession>
<proteinExistence type="predicted"/>
<protein>
    <submittedName>
        <fullName evidence="3">50S ribosomal protein L11 methyltransferase</fullName>
    </submittedName>
</protein>
<keyword evidence="2" id="KW-0808">Transferase</keyword>